<proteinExistence type="predicted"/>
<dbReference type="Proteomes" id="UP000241167">
    <property type="component" value="Unassembled WGS sequence"/>
</dbReference>
<keyword evidence="1" id="KW-0472">Membrane</keyword>
<feature type="transmembrane region" description="Helical" evidence="1">
    <location>
        <begin position="106"/>
        <end position="127"/>
    </location>
</feature>
<feature type="transmembrane region" description="Helical" evidence="1">
    <location>
        <begin position="30"/>
        <end position="49"/>
    </location>
</feature>
<dbReference type="OrthoDB" id="7188556at2"/>
<dbReference type="RefSeq" id="WP_106514933.1">
    <property type="nucleotide sequence ID" value="NZ_PXYI01000007.1"/>
</dbReference>
<evidence type="ECO:0000313" key="3">
    <source>
        <dbReference type="Proteomes" id="UP000241167"/>
    </source>
</evidence>
<keyword evidence="1" id="KW-0812">Transmembrane</keyword>
<gene>
    <name evidence="2" type="ORF">C7I55_20815</name>
</gene>
<accession>A0A2P7QJH2</accession>
<name>A0A2P7QJH2_9SPHN</name>
<feature type="transmembrane region" description="Helical" evidence="1">
    <location>
        <begin position="55"/>
        <end position="74"/>
    </location>
</feature>
<feature type="transmembrane region" description="Helical" evidence="1">
    <location>
        <begin position="81"/>
        <end position="100"/>
    </location>
</feature>
<feature type="transmembrane region" description="Helical" evidence="1">
    <location>
        <begin position="6"/>
        <end position="23"/>
    </location>
</feature>
<protein>
    <submittedName>
        <fullName evidence="2">Uncharacterized protein</fullName>
    </submittedName>
</protein>
<evidence type="ECO:0000256" key="1">
    <source>
        <dbReference type="SAM" id="Phobius"/>
    </source>
</evidence>
<comment type="caution">
    <text evidence="2">The sequence shown here is derived from an EMBL/GenBank/DDBJ whole genome shotgun (WGS) entry which is preliminary data.</text>
</comment>
<dbReference type="EMBL" id="PXYI01000007">
    <property type="protein sequence ID" value="PSJ38118.1"/>
    <property type="molecule type" value="Genomic_DNA"/>
</dbReference>
<evidence type="ECO:0000313" key="2">
    <source>
        <dbReference type="EMBL" id="PSJ38118.1"/>
    </source>
</evidence>
<keyword evidence="1" id="KW-1133">Transmembrane helix</keyword>
<keyword evidence="3" id="KW-1185">Reference proteome</keyword>
<dbReference type="AlphaFoldDB" id="A0A2P7QJH2"/>
<reference evidence="2 3" key="1">
    <citation type="submission" date="2018-03" db="EMBL/GenBank/DDBJ databases">
        <title>The draft genome of Sphingosinicella sp. GL-C-18.</title>
        <authorList>
            <person name="Liu L."/>
            <person name="Li L."/>
            <person name="Liang L."/>
            <person name="Zhang X."/>
            <person name="Wang T."/>
        </authorList>
    </citation>
    <scope>NUCLEOTIDE SEQUENCE [LARGE SCALE GENOMIC DNA]</scope>
    <source>
        <strain evidence="2 3">GL-C-18</strain>
    </source>
</reference>
<organism evidence="2 3">
    <name type="scientific">Allosphingosinicella deserti</name>
    <dbReference type="NCBI Taxonomy" id="2116704"/>
    <lineage>
        <taxon>Bacteria</taxon>
        <taxon>Pseudomonadati</taxon>
        <taxon>Pseudomonadota</taxon>
        <taxon>Alphaproteobacteria</taxon>
        <taxon>Sphingomonadales</taxon>
        <taxon>Sphingomonadaceae</taxon>
        <taxon>Allosphingosinicella</taxon>
    </lineage>
</organism>
<sequence>MLIPLLFWMLAALCCGYAIVFGGKDGRWAAFLIITAAIVTIPAARFGRAWGSTELAVFAVDSALLAGFYGLMLASRRFWPIWMTGFHLIAVVTHFSTMLAPAFTPAIYRALESVWAIPVLISLLLGVELDRRAAKRLLLSH</sequence>